<organism evidence="2 3">
    <name type="scientific">Gaopeijia maritima</name>
    <dbReference type="NCBI Taxonomy" id="3119007"/>
    <lineage>
        <taxon>Bacteria</taxon>
        <taxon>Pseudomonadati</taxon>
        <taxon>Gemmatimonadota</taxon>
        <taxon>Longimicrobiia</taxon>
        <taxon>Gaopeijiales</taxon>
        <taxon>Gaopeijiaceae</taxon>
        <taxon>Gaopeijia</taxon>
    </lineage>
</organism>
<keyword evidence="3" id="KW-1185">Reference proteome</keyword>
<protein>
    <recommendedName>
        <fullName evidence="1">YopA central domain-containing protein</fullName>
    </recommendedName>
</protein>
<evidence type="ECO:0000313" key="3">
    <source>
        <dbReference type="Proteomes" id="UP001484239"/>
    </source>
</evidence>
<proteinExistence type="predicted"/>
<gene>
    <name evidence="2" type="ORF">WI372_11630</name>
</gene>
<dbReference type="Proteomes" id="UP001484239">
    <property type="component" value="Unassembled WGS sequence"/>
</dbReference>
<feature type="domain" description="YopA central" evidence="1">
    <location>
        <begin position="113"/>
        <end position="243"/>
    </location>
</feature>
<dbReference type="InterPro" id="IPR058684">
    <property type="entry name" value="YopA_M"/>
</dbReference>
<name>A0ABU9EA66_9BACT</name>
<dbReference type="RefSeq" id="WP_405287044.1">
    <property type="nucleotide sequence ID" value="NZ_JBBHLI010000006.1"/>
</dbReference>
<accession>A0ABU9EA66</accession>
<sequence length="444" mass="48969">MDDSPRILPSVVDVEEPDSPVELYRGPLRISMEGGDRNLEGSLSLHLVPRPMIRFEGDLPGPWPAGIVKHPVKLRADGFLPETQAWVASASYGGEGPHPIWGYLGAPAFRGDPDSAIDEVRFALTNFPGYKGSKIYDPESRIRSYQRLVFVVGGFEVTVDGEPGRAEAERQVLRSNGHLFSHRGRIRKIDGSAFLVEEGKALLECLAFWFAFSAGRWTGPVLSTGFRDGSLVWQDLDLPPLDRFLGGTAWLPRFTDLDFGGTVDRMWSLWNKSEWQRAMKHVIGWYRLAQTSGVVETPIVLGQTALELLSWMVLVEGGHISGEGFNRIKAEDRLRLLGGHLRLPTGEIPSAFKVLRSFGAGLNAKDVPTVLTLVRNAMVHPTPKHLTQLESYEAVLEASELAIAVLEQSVLAILGYAGVFTDRTREWRKDGVTGDAPVPWAAPS</sequence>
<evidence type="ECO:0000313" key="2">
    <source>
        <dbReference type="EMBL" id="MEK9501632.1"/>
    </source>
</evidence>
<dbReference type="EMBL" id="JBBHLI010000006">
    <property type="protein sequence ID" value="MEK9501632.1"/>
    <property type="molecule type" value="Genomic_DNA"/>
</dbReference>
<reference evidence="2 3" key="1">
    <citation type="submission" date="2024-02" db="EMBL/GenBank/DDBJ databases">
        <title>A novel Gemmatimonadota bacterium.</title>
        <authorList>
            <person name="Du Z.-J."/>
            <person name="Ye Y.-Q."/>
        </authorList>
    </citation>
    <scope>NUCLEOTIDE SEQUENCE [LARGE SCALE GENOMIC DNA]</scope>
    <source>
        <strain evidence="2 3">DH-20</strain>
    </source>
</reference>
<dbReference type="Pfam" id="PF26308">
    <property type="entry name" value="YopA_M"/>
    <property type="match status" value="1"/>
</dbReference>
<comment type="caution">
    <text evidence="2">The sequence shown here is derived from an EMBL/GenBank/DDBJ whole genome shotgun (WGS) entry which is preliminary data.</text>
</comment>
<evidence type="ECO:0000259" key="1">
    <source>
        <dbReference type="Pfam" id="PF26308"/>
    </source>
</evidence>